<dbReference type="OrthoDB" id="2084445at2"/>
<dbReference type="AlphaFoldDB" id="A0A1W1YV72"/>
<dbReference type="InterPro" id="IPR021778">
    <property type="entry name" value="Se/S_carrier-like"/>
</dbReference>
<dbReference type="STRING" id="1122930.SAMN02745168_0697"/>
<gene>
    <name evidence="2" type="ORF">SAMN02745168_0697</name>
</gene>
<name>A0A1W1YV72_9FIRM</name>
<organism evidence="2 3">
    <name type="scientific">Papillibacter cinnamivorans DSM 12816</name>
    <dbReference type="NCBI Taxonomy" id="1122930"/>
    <lineage>
        <taxon>Bacteria</taxon>
        <taxon>Bacillati</taxon>
        <taxon>Bacillota</taxon>
        <taxon>Clostridia</taxon>
        <taxon>Eubacteriales</taxon>
        <taxon>Oscillospiraceae</taxon>
        <taxon>Papillibacter</taxon>
    </lineage>
</organism>
<proteinExistence type="predicted"/>
<evidence type="ECO:0000313" key="3">
    <source>
        <dbReference type="Proteomes" id="UP000192790"/>
    </source>
</evidence>
<evidence type="ECO:0000313" key="2">
    <source>
        <dbReference type="EMBL" id="SMC40115.1"/>
    </source>
</evidence>
<dbReference type="RefSeq" id="WP_084233313.1">
    <property type="nucleotide sequence ID" value="NZ_FWXW01000001.1"/>
</dbReference>
<keyword evidence="3" id="KW-1185">Reference proteome</keyword>
<dbReference type="Pfam" id="PF11823">
    <property type="entry name" value="Se_S_carrier"/>
    <property type="match status" value="1"/>
</dbReference>
<sequence>MIKYLIVCRSLTCAQRAARILERAGISVQLFRSPRVLSEEGCSYSIRLSEDRLSDALMRLKRAGLSPVRIYVMSDDGSYREVPQ</sequence>
<dbReference type="Proteomes" id="UP000192790">
    <property type="component" value="Unassembled WGS sequence"/>
</dbReference>
<reference evidence="2 3" key="1">
    <citation type="submission" date="2017-04" db="EMBL/GenBank/DDBJ databases">
        <authorList>
            <person name="Afonso C.L."/>
            <person name="Miller P.J."/>
            <person name="Scott M.A."/>
            <person name="Spackman E."/>
            <person name="Goraichik I."/>
            <person name="Dimitrov K.M."/>
            <person name="Suarez D.L."/>
            <person name="Swayne D.E."/>
        </authorList>
    </citation>
    <scope>NUCLEOTIDE SEQUENCE [LARGE SCALE GENOMIC DNA]</scope>
    <source>
        <strain evidence="2 3">DSM 12816</strain>
    </source>
</reference>
<accession>A0A1W1YV72</accession>
<evidence type="ECO:0000259" key="1">
    <source>
        <dbReference type="Pfam" id="PF11823"/>
    </source>
</evidence>
<dbReference type="EMBL" id="FWXW01000001">
    <property type="protein sequence ID" value="SMC40115.1"/>
    <property type="molecule type" value="Genomic_DNA"/>
</dbReference>
<feature type="domain" description="Putative Se/S carrier protein-like" evidence="1">
    <location>
        <begin position="3"/>
        <end position="71"/>
    </location>
</feature>
<protein>
    <recommendedName>
        <fullName evidence="1">Putative Se/S carrier protein-like domain-containing protein</fullName>
    </recommendedName>
</protein>